<dbReference type="Proteomes" id="UP000293823">
    <property type="component" value="Unassembled WGS sequence"/>
</dbReference>
<accession>A0A4Q4SQL8</accession>
<gene>
    <name evidence="2" type="ORF">AA0113_g1116</name>
</gene>
<name>A0A4Q4SQL8_9PLEO</name>
<reference evidence="3" key="1">
    <citation type="journal article" date="2019" name="bioRxiv">
        <title>Genomics, evolutionary history and diagnostics of the Alternaria alternata species group including apple and Asian pear pathotypes.</title>
        <authorList>
            <person name="Armitage A.D."/>
            <person name="Cockerton H.M."/>
            <person name="Sreenivasaprasad S."/>
            <person name="Woodhall J.W."/>
            <person name="Lane C.R."/>
            <person name="Harrison R.J."/>
            <person name="Clarkson J.P."/>
        </authorList>
    </citation>
    <scope>NUCLEOTIDE SEQUENCE [LARGE SCALE GENOMIC DNA]</scope>
    <source>
        <strain evidence="3">RGR 97.0016</strain>
    </source>
</reference>
<protein>
    <recommendedName>
        <fullName evidence="4">Ubiquitin-like protease family profile domain-containing protein</fullName>
    </recommendedName>
</protein>
<organism evidence="2 3">
    <name type="scientific">Alternaria arborescens</name>
    <dbReference type="NCBI Taxonomy" id="156630"/>
    <lineage>
        <taxon>Eukaryota</taxon>
        <taxon>Fungi</taxon>
        <taxon>Dikarya</taxon>
        <taxon>Ascomycota</taxon>
        <taxon>Pezizomycotina</taxon>
        <taxon>Dothideomycetes</taxon>
        <taxon>Pleosporomycetidae</taxon>
        <taxon>Pleosporales</taxon>
        <taxon>Pleosporineae</taxon>
        <taxon>Pleosporaceae</taxon>
        <taxon>Alternaria</taxon>
        <taxon>Alternaria sect. Alternaria</taxon>
    </lineage>
</organism>
<feature type="compositionally biased region" description="Basic and acidic residues" evidence="1">
    <location>
        <begin position="194"/>
        <end position="206"/>
    </location>
</feature>
<evidence type="ECO:0000313" key="3">
    <source>
        <dbReference type="Proteomes" id="UP000293823"/>
    </source>
</evidence>
<sequence>MNGWTLALGLTPNPNANIEWTNRFYGDLQDVIHLACIGRADWSLIYRFLVCYGFVLSGEVSADRRFTHTTALLDEGSVEEAREYIIHLEDIHFAGMDTGMLDMNKLRHANRIRLPPSRQHDSVGAFPSDDWSPDACMDYANDLARNGRLNLDFNKTQLEEAHTDLCDIRGLAFRKQLEKDDADYKKQNTQQLRKCTEHTGRGDPARRRPTVQDHQNIAGDLKWPQQRLSDEADYFIQKIPAPSQQSGGWQCGSHVVINAWILALGLHPDPSKAYDDIIYEEFHTLARAAVVGLLDWRTLAAWIFCRQLAFENRVSDITPDRQFRMTDFWRNENSLADKIRKNEQNEITVAAMSEADLPYDRGNNPVHWTNAALKKRKAKTEVNNKKEDKKHGLWRSYNDPDLDFLGHPKYTTQKLGGEPQIRHGYGGRGQAATINSKKRKPGEKAGYCEEFTRDTQLDCDMEVVDSAPPTPLRKRQRLGDVLSFLDTY</sequence>
<comment type="caution">
    <text evidence="2">The sequence shown here is derived from an EMBL/GenBank/DDBJ whole genome shotgun (WGS) entry which is preliminary data.</text>
</comment>
<proteinExistence type="predicted"/>
<feature type="region of interest" description="Disordered" evidence="1">
    <location>
        <begin position="185"/>
        <end position="218"/>
    </location>
</feature>
<dbReference type="OrthoDB" id="3825435at2759"/>
<evidence type="ECO:0000256" key="1">
    <source>
        <dbReference type="SAM" id="MobiDB-lite"/>
    </source>
</evidence>
<keyword evidence="3" id="KW-1185">Reference proteome</keyword>
<dbReference type="AlphaFoldDB" id="A0A4Q4SQL8"/>
<feature type="region of interest" description="Disordered" evidence="1">
    <location>
        <begin position="416"/>
        <end position="441"/>
    </location>
</feature>
<dbReference type="EMBL" id="PEJP01000003">
    <property type="protein sequence ID" value="RYO72619.1"/>
    <property type="molecule type" value="Genomic_DNA"/>
</dbReference>
<evidence type="ECO:0000313" key="2">
    <source>
        <dbReference type="EMBL" id="RYO72619.1"/>
    </source>
</evidence>
<evidence type="ECO:0008006" key="4">
    <source>
        <dbReference type="Google" id="ProtNLM"/>
    </source>
</evidence>